<dbReference type="InterPro" id="IPR025202">
    <property type="entry name" value="PLD-like_dom"/>
</dbReference>
<evidence type="ECO:0000313" key="12">
    <source>
        <dbReference type="EMBL" id="QNE06167.1"/>
    </source>
</evidence>
<evidence type="ECO:0000256" key="8">
    <source>
        <dbReference type="ARBA" id="ARBA00023098"/>
    </source>
</evidence>
<sequence length="543" mass="62032">MQRSKHPLFPHLPPEVGLTSVDEERRPRPLSPDGEAEPGSLWPAEDEPGPADSESEARGVWRYEHCTRATLVVDAADYFLLIQEAMMKARRRIMLIGWDFDTRIALGRGRGWMNIFKRRHPPRRLGAFIVWLTKQNPDLKIRVLKWNFAAFKMFFRGSMILDLWRWYKNSQIELKLDSAHPMGCSHHQKIVVIDDRFAVCGGIDMTADRWDTCEHSDAERLRRAPGGRRYMPWHDLTMLVEGEVAGALDELGRNRWRIAGGDAIGQLPHQPESPWPEGLEPQFKDIEIGIARTRAKWNGNDEIAEIETLFLDMIRKAKRFIYAENQYFASRKIAEVVAERMAEPDPPEIVLVNPLFADGWLEQEAMDTARARLVETIKAVDPHQRFRIYVPHTAGDMPIYVHAKLTIVDDEMMKVGSANMNNRSLGLDSECDLLIDATRPANAGCGEQIRAIRHSLLAEHIGVEPGEIAGLLERYGSMHAMIAQHPQPGRRLKPLPARELNELEKRMADEEWLDPEDPGDFFEPIVGAKSKRAALFRKLHRPS</sequence>
<dbReference type="CDD" id="cd09143">
    <property type="entry name" value="PLDc_vPLD1_2_like_bac_2"/>
    <property type="match status" value="1"/>
</dbReference>
<dbReference type="Gene3D" id="3.30.870.10">
    <property type="entry name" value="Endonuclease Chain A"/>
    <property type="match status" value="2"/>
</dbReference>
<evidence type="ECO:0000256" key="4">
    <source>
        <dbReference type="ARBA" id="ARBA00018392"/>
    </source>
</evidence>
<keyword evidence="7" id="KW-0378">Hydrolase</keyword>
<dbReference type="Pfam" id="PF00614">
    <property type="entry name" value="PLDc"/>
    <property type="match status" value="1"/>
</dbReference>
<dbReference type="PANTHER" id="PTHR18896:SF76">
    <property type="entry name" value="PHOSPHOLIPASE"/>
    <property type="match status" value="1"/>
</dbReference>
<keyword evidence="8" id="KW-0443">Lipid metabolism</keyword>
<dbReference type="CDD" id="cd09140">
    <property type="entry name" value="PLDc_vPLD1_2_like_bac_1"/>
    <property type="match status" value="1"/>
</dbReference>
<name>A0A7G6VWQ2_9SPHN</name>
<evidence type="ECO:0000256" key="5">
    <source>
        <dbReference type="ARBA" id="ARBA00022525"/>
    </source>
</evidence>
<evidence type="ECO:0000256" key="3">
    <source>
        <dbReference type="ARBA" id="ARBA00004613"/>
    </source>
</evidence>
<feature type="domain" description="PLD phosphodiesterase" evidence="11">
    <location>
        <begin position="397"/>
        <end position="424"/>
    </location>
</feature>
<evidence type="ECO:0000256" key="9">
    <source>
        <dbReference type="ARBA" id="ARBA00029594"/>
    </source>
</evidence>
<dbReference type="Proteomes" id="UP000515297">
    <property type="component" value="Chromosome"/>
</dbReference>
<dbReference type="PROSITE" id="PS50035">
    <property type="entry name" value="PLD"/>
    <property type="match status" value="2"/>
</dbReference>
<evidence type="ECO:0000256" key="2">
    <source>
        <dbReference type="ARBA" id="ARBA00003145"/>
    </source>
</evidence>
<organism evidence="12 13">
    <name type="scientific">Croceicoccus marinus</name>
    <dbReference type="NCBI Taxonomy" id="450378"/>
    <lineage>
        <taxon>Bacteria</taxon>
        <taxon>Pseudomonadati</taxon>
        <taxon>Pseudomonadota</taxon>
        <taxon>Alphaproteobacteria</taxon>
        <taxon>Sphingomonadales</taxon>
        <taxon>Erythrobacteraceae</taxon>
        <taxon>Croceicoccus</taxon>
    </lineage>
</organism>
<dbReference type="InterPro" id="IPR015679">
    <property type="entry name" value="PLipase_D_fam"/>
</dbReference>
<dbReference type="SUPFAM" id="SSF56024">
    <property type="entry name" value="Phospholipase D/nuclease"/>
    <property type="match status" value="2"/>
</dbReference>
<evidence type="ECO:0000313" key="13">
    <source>
        <dbReference type="Proteomes" id="UP000515297"/>
    </source>
</evidence>
<feature type="domain" description="PLD phosphodiesterase" evidence="11">
    <location>
        <begin position="182"/>
        <end position="209"/>
    </location>
</feature>
<accession>A0A7G6VWQ2</accession>
<reference evidence="12 13" key="1">
    <citation type="submission" date="2020-08" db="EMBL/GenBank/DDBJ databases">
        <authorList>
            <person name="Liu G."/>
            <person name="Sun C."/>
        </authorList>
    </citation>
    <scope>NUCLEOTIDE SEQUENCE [LARGE SCALE GENOMIC DNA]</scope>
    <source>
        <strain evidence="12 13">OT19</strain>
    </source>
</reference>
<proteinExistence type="predicted"/>
<dbReference type="InterPro" id="IPR001736">
    <property type="entry name" value="PLipase_D/transphosphatidylase"/>
</dbReference>
<dbReference type="EMBL" id="CP060052">
    <property type="protein sequence ID" value="QNE06167.1"/>
    <property type="molecule type" value="Genomic_DNA"/>
</dbReference>
<feature type="region of interest" description="Disordered" evidence="10">
    <location>
        <begin position="1"/>
        <end position="57"/>
    </location>
</feature>
<dbReference type="GO" id="GO:0009395">
    <property type="term" value="P:phospholipid catabolic process"/>
    <property type="evidence" value="ECO:0007669"/>
    <property type="project" value="TreeGrafter"/>
</dbReference>
<evidence type="ECO:0000256" key="10">
    <source>
        <dbReference type="SAM" id="MobiDB-lite"/>
    </source>
</evidence>
<dbReference type="GO" id="GO:0005576">
    <property type="term" value="C:extracellular region"/>
    <property type="evidence" value="ECO:0007669"/>
    <property type="project" value="UniProtKB-SubCell"/>
</dbReference>
<protein>
    <recommendedName>
        <fullName evidence="4">Phospholipase D</fullName>
    </recommendedName>
    <alternativeName>
        <fullName evidence="9">Choline phosphatase</fullName>
    </alternativeName>
</protein>
<gene>
    <name evidence="12" type="ORF">H4O24_05985</name>
</gene>
<evidence type="ECO:0000256" key="1">
    <source>
        <dbReference type="ARBA" id="ARBA00000798"/>
    </source>
</evidence>
<comment type="catalytic activity">
    <reaction evidence="1">
        <text>a 1,2-diacyl-sn-glycero-3-phosphocholine + H2O = a 1,2-diacyl-sn-glycero-3-phosphate + choline + H(+)</text>
        <dbReference type="Rhea" id="RHEA:14445"/>
        <dbReference type="ChEBI" id="CHEBI:15354"/>
        <dbReference type="ChEBI" id="CHEBI:15377"/>
        <dbReference type="ChEBI" id="CHEBI:15378"/>
        <dbReference type="ChEBI" id="CHEBI:57643"/>
        <dbReference type="ChEBI" id="CHEBI:58608"/>
        <dbReference type="EC" id="3.1.4.4"/>
    </reaction>
</comment>
<keyword evidence="5" id="KW-0964">Secreted</keyword>
<dbReference type="SMART" id="SM00155">
    <property type="entry name" value="PLDc"/>
    <property type="match status" value="2"/>
</dbReference>
<keyword evidence="6" id="KW-0677">Repeat</keyword>
<evidence type="ECO:0000256" key="6">
    <source>
        <dbReference type="ARBA" id="ARBA00022737"/>
    </source>
</evidence>
<dbReference type="AlphaFoldDB" id="A0A7G6VWQ2"/>
<comment type="subcellular location">
    <subcellularLocation>
        <location evidence="3">Secreted</location>
    </subcellularLocation>
</comment>
<dbReference type="PANTHER" id="PTHR18896">
    <property type="entry name" value="PHOSPHOLIPASE D"/>
    <property type="match status" value="1"/>
</dbReference>
<dbReference type="GO" id="GO:0004630">
    <property type="term" value="F:phospholipase D activity"/>
    <property type="evidence" value="ECO:0007669"/>
    <property type="project" value="UniProtKB-EC"/>
</dbReference>
<evidence type="ECO:0000259" key="11">
    <source>
        <dbReference type="PROSITE" id="PS50035"/>
    </source>
</evidence>
<dbReference type="Pfam" id="PF13091">
    <property type="entry name" value="PLDc_2"/>
    <property type="match status" value="1"/>
</dbReference>
<evidence type="ECO:0000256" key="7">
    <source>
        <dbReference type="ARBA" id="ARBA00022801"/>
    </source>
</evidence>
<comment type="function">
    <text evidence="2">Could be a virulence factor.</text>
</comment>